<comment type="similarity">
    <text evidence="1">Belongs to the GARIN family.</text>
</comment>
<feature type="domain" description="Golgi associated RAB2 interactor protein-like Rab2B-binding" evidence="3">
    <location>
        <begin position="113"/>
        <end position="178"/>
    </location>
</feature>
<gene>
    <name evidence="4" type="ORF">JD844_002070</name>
</gene>
<evidence type="ECO:0000256" key="2">
    <source>
        <dbReference type="SAM" id="MobiDB-lite"/>
    </source>
</evidence>
<comment type="caution">
    <text evidence="4">The sequence shown here is derived from an EMBL/GenBank/DDBJ whole genome shotgun (WGS) entry which is preliminary data.</text>
</comment>
<reference evidence="4 5" key="1">
    <citation type="journal article" date="2022" name="Gigascience">
        <title>A chromosome-level genome assembly and annotation of the desert horned lizard, Phrynosoma platyrhinos, provides insight into chromosomal rearrangements among reptiles.</title>
        <authorList>
            <person name="Koochekian N."/>
            <person name="Ascanio A."/>
            <person name="Farleigh K."/>
            <person name="Card D.C."/>
            <person name="Schield D.R."/>
            <person name="Castoe T.A."/>
            <person name="Jezkova T."/>
        </authorList>
    </citation>
    <scope>NUCLEOTIDE SEQUENCE [LARGE SCALE GENOMIC DNA]</scope>
    <source>
        <strain evidence="4">NK-2021</strain>
    </source>
</reference>
<evidence type="ECO:0000313" key="5">
    <source>
        <dbReference type="Proteomes" id="UP000826234"/>
    </source>
</evidence>
<evidence type="ECO:0000313" key="4">
    <source>
        <dbReference type="EMBL" id="KAH0626827.1"/>
    </source>
</evidence>
<dbReference type="InterPro" id="IPR022168">
    <property type="entry name" value="GARIL-like_Rab2B-bd"/>
</dbReference>
<feature type="region of interest" description="Disordered" evidence="2">
    <location>
        <begin position="187"/>
        <end position="365"/>
    </location>
</feature>
<dbReference type="PANTHER" id="PTHR22574:SF2">
    <property type="entry name" value="GOLGI-ASSOCIATED RAB2 INTERACTOR PROTEIN 3"/>
    <property type="match status" value="1"/>
</dbReference>
<dbReference type="Proteomes" id="UP000826234">
    <property type="component" value="Unassembled WGS sequence"/>
</dbReference>
<dbReference type="Pfam" id="PF12480">
    <property type="entry name" value="GARIL_Rab2_bd"/>
    <property type="match status" value="1"/>
</dbReference>
<sequence length="365" mass="40693">MLRSRLPNVSVRGNNSKGLFDREMGPLQSQLCQGEYALLKLAPMLESEFVQISKRGEVIDVHNQVQTVTVGVACTSPNLMVPNVLLLARPILSSDEPLPKLKSLLHHRTPAKKFELTRLLPLSFVKISVHNAEKKQLRFKLASGRTFYLQLCPQPGVQEDVFGLWVKVVNMLRPPSDTRFELRRKVKDPGGQGELPPQKPQPLFNYLPQSPPGSLNLGETVSIRSVYSPSEPPSPGPEDTQSRRSAALSMGSQPSFQPPSHSPVASEGRMSEMENYPILEARESVESFERPRSPQSQDSEDEPESSPRSSRYNPEAQQDCVPHQVLLLGEPAEEQEPRDQEQRQRKETLNILKGSSKVEALSASL</sequence>
<keyword evidence="5" id="KW-1185">Reference proteome</keyword>
<feature type="compositionally biased region" description="Basic and acidic residues" evidence="2">
    <location>
        <begin position="335"/>
        <end position="348"/>
    </location>
</feature>
<dbReference type="PANTHER" id="PTHR22574">
    <property type="match status" value="1"/>
</dbReference>
<feature type="compositionally biased region" description="Basic and acidic residues" evidence="2">
    <location>
        <begin position="280"/>
        <end position="292"/>
    </location>
</feature>
<evidence type="ECO:0000259" key="3">
    <source>
        <dbReference type="Pfam" id="PF12480"/>
    </source>
</evidence>
<dbReference type="EMBL" id="JAIPUX010000521">
    <property type="protein sequence ID" value="KAH0626827.1"/>
    <property type="molecule type" value="Genomic_DNA"/>
</dbReference>
<name>A0ABQ7TBA6_PHRPL</name>
<evidence type="ECO:0000256" key="1">
    <source>
        <dbReference type="ARBA" id="ARBA00038379"/>
    </source>
</evidence>
<feature type="compositionally biased region" description="Polar residues" evidence="2">
    <location>
        <begin position="217"/>
        <end position="227"/>
    </location>
</feature>
<proteinExistence type="inferred from homology"/>
<accession>A0ABQ7TBA6</accession>
<organism evidence="4 5">
    <name type="scientific">Phrynosoma platyrhinos</name>
    <name type="common">Desert horned lizard</name>
    <dbReference type="NCBI Taxonomy" id="52577"/>
    <lineage>
        <taxon>Eukaryota</taxon>
        <taxon>Metazoa</taxon>
        <taxon>Chordata</taxon>
        <taxon>Craniata</taxon>
        <taxon>Vertebrata</taxon>
        <taxon>Euteleostomi</taxon>
        <taxon>Lepidosauria</taxon>
        <taxon>Squamata</taxon>
        <taxon>Bifurcata</taxon>
        <taxon>Unidentata</taxon>
        <taxon>Episquamata</taxon>
        <taxon>Toxicofera</taxon>
        <taxon>Iguania</taxon>
        <taxon>Phrynosomatidae</taxon>
        <taxon>Phrynosomatinae</taxon>
        <taxon>Phrynosoma</taxon>
    </lineage>
</organism>
<protein>
    <recommendedName>
        <fullName evidence="3">Golgi associated RAB2 interactor protein-like Rab2B-binding domain-containing protein</fullName>
    </recommendedName>
</protein>